<evidence type="ECO:0000256" key="5">
    <source>
        <dbReference type="ARBA" id="ARBA00022692"/>
    </source>
</evidence>
<feature type="transmembrane region" description="Helical" evidence="8">
    <location>
        <begin position="332"/>
        <end position="357"/>
    </location>
</feature>
<evidence type="ECO:0000256" key="3">
    <source>
        <dbReference type="ARBA" id="ARBA00022475"/>
    </source>
</evidence>
<evidence type="ECO:0000256" key="7">
    <source>
        <dbReference type="ARBA" id="ARBA00023136"/>
    </source>
</evidence>
<dbReference type="CDD" id="cd06261">
    <property type="entry name" value="TM_PBP2"/>
    <property type="match status" value="2"/>
</dbReference>
<proteinExistence type="inferred from homology"/>
<accession>A0ABW0EVH8</accession>
<comment type="similarity">
    <text evidence="8">Belongs to the binding-protein-dependent transport system permease family.</text>
</comment>
<feature type="domain" description="ABC transmembrane type-1" evidence="9">
    <location>
        <begin position="293"/>
        <end position="483"/>
    </location>
</feature>
<evidence type="ECO:0000256" key="4">
    <source>
        <dbReference type="ARBA" id="ARBA00022519"/>
    </source>
</evidence>
<dbReference type="PROSITE" id="PS50928">
    <property type="entry name" value="ABC_TM1"/>
    <property type="match status" value="2"/>
</dbReference>
<sequence>MAVVVALIPLVYLVVRTSEAGWARIAEELFTARVVELAARSVALAAVVTGACLVLGVGTALLVVRTDLRFRRGFAVLAALPLAVPSYVAGFAWMSAFPGFEGFWAAALVLTLGSYPYVFLPVAAALRRADPAQEEVAASLGHGPLRALVGVSVRQVRPAVAGGALLVALYVLSDFGAVAVLRADTFTRAIFLAFDLGFDRTGALVLSCVLVVLTVLLLGGETAVKRKGARYSRVGGGLRLPATLRLGAFQPIAAGALVAVAVLAFGVVAVNLVLRLAAGVSRAGAITEVASAAATSLALSAAGAGLTVLLALPLGFLAARGSSLPATLLDRLAYLTHALPGLVVGLSLVFFGINVAYPLYQTVWLLALAYAALFLPLAVVSVAGAASAAPPVLGEVGRSLGAGPVRVAFTVSLPLVLPGIGAGAALVFLSAMKELPATLLLRPTGVDTLATELWTHTTVAAYAAATPYAFLLVLMSAFPAWVLVRRTGVLTKESA</sequence>
<comment type="subcellular location">
    <subcellularLocation>
        <location evidence="1">Cell inner membrane</location>
        <topology evidence="1">Multi-pass membrane protein</topology>
    </subcellularLocation>
    <subcellularLocation>
        <location evidence="8">Cell membrane</location>
        <topology evidence="8">Multi-pass membrane protein</topology>
    </subcellularLocation>
</comment>
<evidence type="ECO:0000313" key="11">
    <source>
        <dbReference type="Proteomes" id="UP001596157"/>
    </source>
</evidence>
<protein>
    <submittedName>
        <fullName evidence="10">ABC transporter permease</fullName>
    </submittedName>
</protein>
<keyword evidence="6 8" id="KW-1133">Transmembrane helix</keyword>
<keyword evidence="7 8" id="KW-0472">Membrane</keyword>
<keyword evidence="11" id="KW-1185">Reference proteome</keyword>
<feature type="transmembrane region" description="Helical" evidence="8">
    <location>
        <begin position="407"/>
        <end position="432"/>
    </location>
</feature>
<keyword evidence="3" id="KW-1003">Cell membrane</keyword>
<evidence type="ECO:0000256" key="1">
    <source>
        <dbReference type="ARBA" id="ARBA00004429"/>
    </source>
</evidence>
<feature type="transmembrane region" description="Helical" evidence="8">
    <location>
        <begin position="297"/>
        <end position="320"/>
    </location>
</feature>
<feature type="transmembrane region" description="Helical" evidence="8">
    <location>
        <begin position="459"/>
        <end position="484"/>
    </location>
</feature>
<feature type="transmembrane region" description="Helical" evidence="8">
    <location>
        <begin position="363"/>
        <end position="386"/>
    </location>
</feature>
<keyword evidence="4" id="KW-0997">Cell inner membrane</keyword>
<feature type="transmembrane region" description="Helical" evidence="8">
    <location>
        <begin position="201"/>
        <end position="220"/>
    </location>
</feature>
<dbReference type="PANTHER" id="PTHR43357:SF3">
    <property type="entry name" value="FE(3+)-TRANSPORT SYSTEM PERMEASE PROTEIN FBPB 2"/>
    <property type="match status" value="1"/>
</dbReference>
<dbReference type="Gene3D" id="1.10.3720.10">
    <property type="entry name" value="MetI-like"/>
    <property type="match status" value="2"/>
</dbReference>
<gene>
    <name evidence="10" type="ORF">ACFPM7_30045</name>
</gene>
<evidence type="ECO:0000313" key="10">
    <source>
        <dbReference type="EMBL" id="MFC5291312.1"/>
    </source>
</evidence>
<feature type="transmembrane region" description="Helical" evidence="8">
    <location>
        <begin position="252"/>
        <end position="277"/>
    </location>
</feature>
<reference evidence="11" key="1">
    <citation type="journal article" date="2019" name="Int. J. Syst. Evol. Microbiol.">
        <title>The Global Catalogue of Microorganisms (GCM) 10K type strain sequencing project: providing services to taxonomists for standard genome sequencing and annotation.</title>
        <authorList>
            <consortium name="The Broad Institute Genomics Platform"/>
            <consortium name="The Broad Institute Genome Sequencing Center for Infectious Disease"/>
            <person name="Wu L."/>
            <person name="Ma J."/>
        </authorList>
    </citation>
    <scope>NUCLEOTIDE SEQUENCE [LARGE SCALE GENOMIC DNA]</scope>
    <source>
        <strain evidence="11">CCUG 59778</strain>
    </source>
</reference>
<dbReference type="InterPro" id="IPR000515">
    <property type="entry name" value="MetI-like"/>
</dbReference>
<feature type="transmembrane region" description="Helical" evidence="8">
    <location>
        <begin position="103"/>
        <end position="126"/>
    </location>
</feature>
<dbReference type="Pfam" id="PF00528">
    <property type="entry name" value="BPD_transp_1"/>
    <property type="match status" value="2"/>
</dbReference>
<feature type="domain" description="ABC transmembrane type-1" evidence="9">
    <location>
        <begin position="38"/>
        <end position="219"/>
    </location>
</feature>
<dbReference type="InterPro" id="IPR035906">
    <property type="entry name" value="MetI-like_sf"/>
</dbReference>
<keyword evidence="2 8" id="KW-0813">Transport</keyword>
<dbReference type="SUPFAM" id="SSF161098">
    <property type="entry name" value="MetI-like"/>
    <property type="match status" value="2"/>
</dbReference>
<evidence type="ECO:0000256" key="2">
    <source>
        <dbReference type="ARBA" id="ARBA00022448"/>
    </source>
</evidence>
<dbReference type="PANTHER" id="PTHR43357">
    <property type="entry name" value="INNER MEMBRANE ABC TRANSPORTER PERMEASE PROTEIN YDCV"/>
    <property type="match status" value="1"/>
</dbReference>
<evidence type="ECO:0000259" key="9">
    <source>
        <dbReference type="PROSITE" id="PS50928"/>
    </source>
</evidence>
<evidence type="ECO:0000256" key="8">
    <source>
        <dbReference type="RuleBase" id="RU363032"/>
    </source>
</evidence>
<dbReference type="EMBL" id="JBHSKF010000026">
    <property type="protein sequence ID" value="MFC5291312.1"/>
    <property type="molecule type" value="Genomic_DNA"/>
</dbReference>
<dbReference type="Proteomes" id="UP001596157">
    <property type="component" value="Unassembled WGS sequence"/>
</dbReference>
<feature type="transmembrane region" description="Helical" evidence="8">
    <location>
        <begin position="41"/>
        <end position="64"/>
    </location>
</feature>
<comment type="caution">
    <text evidence="10">The sequence shown here is derived from an EMBL/GenBank/DDBJ whole genome shotgun (WGS) entry which is preliminary data.</text>
</comment>
<keyword evidence="5 8" id="KW-0812">Transmembrane</keyword>
<feature type="transmembrane region" description="Helical" evidence="8">
    <location>
        <begin position="76"/>
        <end position="97"/>
    </location>
</feature>
<name>A0ABW0EVH8_9PSEU</name>
<evidence type="ECO:0000256" key="6">
    <source>
        <dbReference type="ARBA" id="ARBA00022989"/>
    </source>
</evidence>
<feature type="transmembrane region" description="Helical" evidence="8">
    <location>
        <begin position="159"/>
        <end position="181"/>
    </location>
</feature>
<dbReference type="RefSeq" id="WP_378251229.1">
    <property type="nucleotide sequence ID" value="NZ_JBHSKF010000026.1"/>
</dbReference>
<organism evidence="10 11">
    <name type="scientific">Actinokineospora guangxiensis</name>
    <dbReference type="NCBI Taxonomy" id="1490288"/>
    <lineage>
        <taxon>Bacteria</taxon>
        <taxon>Bacillati</taxon>
        <taxon>Actinomycetota</taxon>
        <taxon>Actinomycetes</taxon>
        <taxon>Pseudonocardiales</taxon>
        <taxon>Pseudonocardiaceae</taxon>
        <taxon>Actinokineospora</taxon>
    </lineage>
</organism>